<keyword evidence="8" id="KW-1185">Reference proteome</keyword>
<dbReference type="InterPro" id="IPR002052">
    <property type="entry name" value="DNA_methylase_N6_adenine_CS"/>
</dbReference>
<dbReference type="InterPro" id="IPR001091">
    <property type="entry name" value="RM_Methyltransferase"/>
</dbReference>
<dbReference type="NCBIfam" id="NF010253">
    <property type="entry name" value="PRK13699.1"/>
    <property type="match status" value="1"/>
</dbReference>
<comment type="caution">
    <text evidence="7">The sequence shown here is derived from an EMBL/GenBank/DDBJ whole genome shotgun (WGS) entry which is preliminary data.</text>
</comment>
<dbReference type="GO" id="GO:0008168">
    <property type="term" value="F:methyltransferase activity"/>
    <property type="evidence" value="ECO:0007669"/>
    <property type="project" value="UniProtKB-KW"/>
</dbReference>
<protein>
    <recommendedName>
        <fullName evidence="5">Methyltransferase</fullName>
        <ecNumber evidence="5">2.1.1.-</ecNumber>
    </recommendedName>
</protein>
<comment type="similarity">
    <text evidence="1 5">Belongs to the N(4)/N(6)-methyltransferase family.</text>
</comment>
<dbReference type="RefSeq" id="WP_243918503.1">
    <property type="nucleotide sequence ID" value="NZ_JALHLG010000005.1"/>
</dbReference>
<evidence type="ECO:0000256" key="3">
    <source>
        <dbReference type="ARBA" id="ARBA00022679"/>
    </source>
</evidence>
<evidence type="ECO:0000256" key="1">
    <source>
        <dbReference type="ARBA" id="ARBA00006594"/>
    </source>
</evidence>
<dbReference type="PANTHER" id="PTHR13370:SF3">
    <property type="entry name" value="TRNA (GUANINE(10)-N2)-METHYLTRANSFERASE HOMOLOG"/>
    <property type="match status" value="1"/>
</dbReference>
<evidence type="ECO:0000256" key="4">
    <source>
        <dbReference type="ARBA" id="ARBA00047942"/>
    </source>
</evidence>
<name>A0ABT0BME3_9SPHN</name>
<dbReference type="EMBL" id="JALHLG010000005">
    <property type="protein sequence ID" value="MCJ2186231.1"/>
    <property type="molecule type" value="Genomic_DNA"/>
</dbReference>
<keyword evidence="3" id="KW-0808">Transferase</keyword>
<dbReference type="InterPro" id="IPR029063">
    <property type="entry name" value="SAM-dependent_MTases_sf"/>
</dbReference>
<evidence type="ECO:0000313" key="7">
    <source>
        <dbReference type="EMBL" id="MCJ2186231.1"/>
    </source>
</evidence>
<proteinExistence type="inferred from homology"/>
<dbReference type="InterPro" id="IPR002941">
    <property type="entry name" value="DNA_methylase_N4/N6"/>
</dbReference>
<evidence type="ECO:0000313" key="8">
    <source>
        <dbReference type="Proteomes" id="UP001202281"/>
    </source>
</evidence>
<dbReference type="PRINTS" id="PR00508">
    <property type="entry name" value="S21N4MTFRASE"/>
</dbReference>
<comment type="catalytic activity">
    <reaction evidence="4">
        <text>a 2'-deoxyadenosine in DNA + S-adenosyl-L-methionine = an N(6)-methyl-2'-deoxyadenosine in DNA + S-adenosyl-L-homocysteine + H(+)</text>
        <dbReference type="Rhea" id="RHEA:15197"/>
        <dbReference type="Rhea" id="RHEA-COMP:12418"/>
        <dbReference type="Rhea" id="RHEA-COMP:12419"/>
        <dbReference type="ChEBI" id="CHEBI:15378"/>
        <dbReference type="ChEBI" id="CHEBI:57856"/>
        <dbReference type="ChEBI" id="CHEBI:59789"/>
        <dbReference type="ChEBI" id="CHEBI:90615"/>
        <dbReference type="ChEBI" id="CHEBI:90616"/>
        <dbReference type="EC" id="2.1.1.72"/>
    </reaction>
</comment>
<feature type="domain" description="DNA methylase N-4/N-6" evidence="6">
    <location>
        <begin position="23"/>
        <end position="203"/>
    </location>
</feature>
<accession>A0ABT0BME3</accession>
<dbReference type="Gene3D" id="3.40.50.150">
    <property type="entry name" value="Vaccinia Virus protein VP39"/>
    <property type="match status" value="1"/>
</dbReference>
<evidence type="ECO:0000256" key="2">
    <source>
        <dbReference type="ARBA" id="ARBA00022603"/>
    </source>
</evidence>
<dbReference type="SUPFAM" id="SSF53335">
    <property type="entry name" value="S-adenosyl-L-methionine-dependent methyltransferases"/>
    <property type="match status" value="1"/>
</dbReference>
<dbReference type="Pfam" id="PF01555">
    <property type="entry name" value="N6_N4_Mtase"/>
    <property type="match status" value="1"/>
</dbReference>
<organism evidence="7 8">
    <name type="scientific">Novosphingobium beihaiensis</name>
    <dbReference type="NCBI Taxonomy" id="2930389"/>
    <lineage>
        <taxon>Bacteria</taxon>
        <taxon>Pseudomonadati</taxon>
        <taxon>Pseudomonadota</taxon>
        <taxon>Alphaproteobacteria</taxon>
        <taxon>Sphingomonadales</taxon>
        <taxon>Sphingomonadaceae</taxon>
        <taxon>Novosphingobium</taxon>
    </lineage>
</organism>
<sequence>MEHNQILCGDATIILSQYAAECVDLVITDPPYLCRYKDRDGRTLANDDNPDAVLAVFEEAYRVLKPDSYCISFYGWNAIAAFSQAWAKAGFTTVGHIVWPKRYASRSGHTQYRHESAFVLTKGWPPKPEQPISDVQEWAYSGNKYHPTEKAVSVIAPLVRGFSKRGDLVLDPFSGSGSTAVAAALNGRDYLGIELEERYCNLARARLKGVSRYQEQRKAA</sequence>
<gene>
    <name evidence="7" type="ORF">MTR66_05295</name>
</gene>
<dbReference type="EC" id="2.1.1.-" evidence="5"/>
<dbReference type="PANTHER" id="PTHR13370">
    <property type="entry name" value="RNA METHYLASE-RELATED"/>
    <property type="match status" value="1"/>
</dbReference>
<dbReference type="PROSITE" id="PS00092">
    <property type="entry name" value="N6_MTASE"/>
    <property type="match status" value="1"/>
</dbReference>
<keyword evidence="2 7" id="KW-0489">Methyltransferase</keyword>
<dbReference type="GO" id="GO:0032259">
    <property type="term" value="P:methylation"/>
    <property type="evidence" value="ECO:0007669"/>
    <property type="project" value="UniProtKB-KW"/>
</dbReference>
<evidence type="ECO:0000259" key="6">
    <source>
        <dbReference type="Pfam" id="PF01555"/>
    </source>
</evidence>
<reference evidence="7 8" key="1">
    <citation type="submission" date="2022-04" db="EMBL/GenBank/DDBJ databases">
        <title>Identification of a novel bacterium isolated from mangrove sediments.</title>
        <authorList>
            <person name="Pan X."/>
        </authorList>
    </citation>
    <scope>NUCLEOTIDE SEQUENCE [LARGE SCALE GENOMIC DNA]</scope>
    <source>
        <strain evidence="7 8">B2638</strain>
    </source>
</reference>
<dbReference type="Proteomes" id="UP001202281">
    <property type="component" value="Unassembled WGS sequence"/>
</dbReference>
<evidence type="ECO:0000256" key="5">
    <source>
        <dbReference type="RuleBase" id="RU362026"/>
    </source>
</evidence>